<gene>
    <name evidence="1" type="ORF">QWZ10_21150</name>
</gene>
<dbReference type="EMBL" id="JAUFRC010000002">
    <property type="protein sequence ID" value="MDN3713630.1"/>
    <property type="molecule type" value="Genomic_DNA"/>
</dbReference>
<accession>A0ABT8DAB0</accession>
<keyword evidence="2" id="KW-1185">Reference proteome</keyword>
<evidence type="ECO:0000313" key="2">
    <source>
        <dbReference type="Proteomes" id="UP001243846"/>
    </source>
</evidence>
<reference evidence="2" key="1">
    <citation type="journal article" date="2019" name="Int. J. Syst. Evol. Microbiol.">
        <title>The Global Catalogue of Microorganisms (GCM) 10K type strain sequencing project: providing services to taxonomists for standard genome sequencing and annotation.</title>
        <authorList>
            <consortium name="The Broad Institute Genomics Platform"/>
            <consortium name="The Broad Institute Genome Sequencing Center for Infectious Disease"/>
            <person name="Wu L."/>
            <person name="Ma J."/>
        </authorList>
    </citation>
    <scope>NUCLEOTIDE SEQUENCE [LARGE SCALE GENOMIC DNA]</scope>
    <source>
        <strain evidence="2">CECT 8482</strain>
    </source>
</reference>
<protein>
    <submittedName>
        <fullName evidence="1">Uncharacterized protein</fullName>
    </submittedName>
</protein>
<dbReference type="Proteomes" id="UP001243846">
    <property type="component" value="Unassembled WGS sequence"/>
</dbReference>
<evidence type="ECO:0000313" key="1">
    <source>
        <dbReference type="EMBL" id="MDN3713630.1"/>
    </source>
</evidence>
<name>A0ABT8DAB0_9RHOB</name>
<organism evidence="1 2">
    <name type="scientific">Paracoccus cavernae</name>
    <dbReference type="NCBI Taxonomy" id="1571207"/>
    <lineage>
        <taxon>Bacteria</taxon>
        <taxon>Pseudomonadati</taxon>
        <taxon>Pseudomonadota</taxon>
        <taxon>Alphaproteobacteria</taxon>
        <taxon>Rhodobacterales</taxon>
        <taxon>Paracoccaceae</taxon>
        <taxon>Paracoccus</taxon>
    </lineage>
</organism>
<proteinExistence type="predicted"/>
<sequence length="40" mass="4461">MAPELAGEYGEHPAMIYQWFEPLSAIGPRVMARLAARRSS</sequence>
<comment type="caution">
    <text evidence="1">The sequence shown here is derived from an EMBL/GenBank/DDBJ whole genome shotgun (WGS) entry which is preliminary data.</text>
</comment>